<reference evidence="2" key="1">
    <citation type="journal article" date="2023" name="G3 (Bethesda)">
        <title>Whole genome assemblies of Zophobas morio and Tenebrio molitor.</title>
        <authorList>
            <person name="Kaur S."/>
            <person name="Stinson S.A."/>
            <person name="diCenzo G.C."/>
        </authorList>
    </citation>
    <scope>NUCLEOTIDE SEQUENCE</scope>
    <source>
        <strain evidence="2">QUZm001</strain>
    </source>
</reference>
<dbReference type="GO" id="GO:0035973">
    <property type="term" value="P:aggrephagy"/>
    <property type="evidence" value="ECO:0007669"/>
    <property type="project" value="TreeGrafter"/>
</dbReference>
<feature type="domain" description="BEACH" evidence="1">
    <location>
        <begin position="306"/>
        <end position="512"/>
    </location>
</feature>
<dbReference type="GO" id="GO:0005739">
    <property type="term" value="C:mitochondrion"/>
    <property type="evidence" value="ECO:0007669"/>
    <property type="project" value="TreeGrafter"/>
</dbReference>
<dbReference type="InterPro" id="IPR052651">
    <property type="entry name" value="WDR81"/>
</dbReference>
<sequence length="512" mass="59690">MENIFEELGVPKKYLKHTNKEGCFVALVHKLWLKSLVKYSKLAEFTERGRFESWPVNDDELGSSWTKIFVSVFKKRDVNVIPLPRIRTLVRDDPPLLFCQLMQYIHQTNYKNLWKEAYKKYNCKTEMNKETQINLVEYNDVLREIITRIYGCPIINVCDSRTSPEASKPFDVHLNILPAGCAVETLNAIFVLHVPFLEHNLKDCVTFSPAILNKCYAKSLFIIYQLLQTLKSMHDRSLTLGDISLSDIYLTEDMWIYIIPSIQSNIYVQEIAKTDAKRHIPDCRKNGHKFDLNLKCESCGMKTYDKVQVSNESLQELCQLWVEGQISNFTYISALNKLSGRKLGDPNCHHVFPWVTDFASRCGKNWRDLKKSKYRINKGDRQLDLTYDNPQSQVAHHVSDVLSSITYYVYMARRTPKSVLCKNVRTVWVPAEYPSSIQRMQEWTPDECIPEFFTDAGVFRSIHDDLEDLEVPGWCSGPEDFIEKHREALESVHVSERLHHWIDLTFGYKYVL</sequence>
<gene>
    <name evidence="2" type="ORF">Zmor_024435</name>
</gene>
<keyword evidence="3" id="KW-1185">Reference proteome</keyword>
<dbReference type="PANTHER" id="PTHR44662">
    <property type="entry name" value="WD REPEAT-CONTAINING PROTEIN 81"/>
    <property type="match status" value="1"/>
</dbReference>
<dbReference type="AlphaFoldDB" id="A0AA38HYS8"/>
<dbReference type="SUPFAM" id="SSF81837">
    <property type="entry name" value="BEACH domain"/>
    <property type="match status" value="1"/>
</dbReference>
<dbReference type="Pfam" id="PF02138">
    <property type="entry name" value="Beach"/>
    <property type="match status" value="1"/>
</dbReference>
<evidence type="ECO:0000259" key="1">
    <source>
        <dbReference type="PROSITE" id="PS50197"/>
    </source>
</evidence>
<dbReference type="CDD" id="cd06071">
    <property type="entry name" value="Beach"/>
    <property type="match status" value="1"/>
</dbReference>
<organism evidence="2 3">
    <name type="scientific">Zophobas morio</name>
    <dbReference type="NCBI Taxonomy" id="2755281"/>
    <lineage>
        <taxon>Eukaryota</taxon>
        <taxon>Metazoa</taxon>
        <taxon>Ecdysozoa</taxon>
        <taxon>Arthropoda</taxon>
        <taxon>Hexapoda</taxon>
        <taxon>Insecta</taxon>
        <taxon>Pterygota</taxon>
        <taxon>Neoptera</taxon>
        <taxon>Endopterygota</taxon>
        <taxon>Coleoptera</taxon>
        <taxon>Polyphaga</taxon>
        <taxon>Cucujiformia</taxon>
        <taxon>Tenebrionidae</taxon>
        <taxon>Zophobas</taxon>
    </lineage>
</organism>
<dbReference type="SUPFAM" id="SSF56112">
    <property type="entry name" value="Protein kinase-like (PK-like)"/>
    <property type="match status" value="1"/>
</dbReference>
<proteinExistence type="predicted"/>
<dbReference type="EMBL" id="JALNTZ010000007">
    <property type="protein sequence ID" value="KAJ3646870.1"/>
    <property type="molecule type" value="Genomic_DNA"/>
</dbReference>
<name>A0AA38HYS8_9CUCU</name>
<dbReference type="Proteomes" id="UP001168821">
    <property type="component" value="Unassembled WGS sequence"/>
</dbReference>
<protein>
    <recommendedName>
        <fullName evidence="1">BEACH domain-containing protein</fullName>
    </recommendedName>
</protein>
<dbReference type="InterPro" id="IPR000409">
    <property type="entry name" value="BEACH_dom"/>
</dbReference>
<evidence type="ECO:0000313" key="3">
    <source>
        <dbReference type="Proteomes" id="UP001168821"/>
    </source>
</evidence>
<dbReference type="Gene3D" id="1.10.1540.10">
    <property type="entry name" value="BEACH domain"/>
    <property type="match status" value="1"/>
</dbReference>
<dbReference type="InterPro" id="IPR036372">
    <property type="entry name" value="BEACH_dom_sf"/>
</dbReference>
<dbReference type="PANTHER" id="PTHR44662:SF1">
    <property type="entry name" value="WD REPEAT-CONTAINING PROTEIN 81"/>
    <property type="match status" value="1"/>
</dbReference>
<dbReference type="SMART" id="SM01026">
    <property type="entry name" value="Beach"/>
    <property type="match status" value="1"/>
</dbReference>
<dbReference type="InterPro" id="IPR011009">
    <property type="entry name" value="Kinase-like_dom_sf"/>
</dbReference>
<dbReference type="PROSITE" id="PS50197">
    <property type="entry name" value="BEACH"/>
    <property type="match status" value="1"/>
</dbReference>
<comment type="caution">
    <text evidence="2">The sequence shown here is derived from an EMBL/GenBank/DDBJ whole genome shotgun (WGS) entry which is preliminary data.</text>
</comment>
<accession>A0AA38HYS8</accession>
<evidence type="ECO:0000313" key="2">
    <source>
        <dbReference type="EMBL" id="KAJ3646870.1"/>
    </source>
</evidence>
<dbReference type="GO" id="GO:0035014">
    <property type="term" value="F:phosphatidylinositol 3-kinase regulator activity"/>
    <property type="evidence" value="ECO:0007669"/>
    <property type="project" value="TreeGrafter"/>
</dbReference>